<protein>
    <submittedName>
        <fullName evidence="1">Uncharacterized protein</fullName>
    </submittedName>
</protein>
<evidence type="ECO:0000313" key="2">
    <source>
        <dbReference type="Proteomes" id="UP000003586"/>
    </source>
</evidence>
<gene>
    <name evidence="1" type="ORF">NIASO_09045</name>
</gene>
<dbReference type="HOGENOM" id="CLU_2974785_0_0_10"/>
<keyword evidence="2" id="KW-1185">Reference proteome</keyword>
<organism evidence="1 2">
    <name type="scientific">Niabella soli DSM 19437</name>
    <dbReference type="NCBI Taxonomy" id="929713"/>
    <lineage>
        <taxon>Bacteria</taxon>
        <taxon>Pseudomonadati</taxon>
        <taxon>Bacteroidota</taxon>
        <taxon>Chitinophagia</taxon>
        <taxon>Chitinophagales</taxon>
        <taxon>Chitinophagaceae</taxon>
        <taxon>Niabella</taxon>
    </lineage>
</organism>
<name>W0F388_9BACT</name>
<dbReference type="EMBL" id="CP007035">
    <property type="protein sequence ID" value="AHF17510.1"/>
    <property type="molecule type" value="Genomic_DNA"/>
</dbReference>
<sequence>MKCNPRRADGSRFIGMRNLRANKISLNGYVVQNTRMCANGTFAFVFYFKKAPDDSFVN</sequence>
<dbReference type="Proteomes" id="UP000003586">
    <property type="component" value="Chromosome"/>
</dbReference>
<dbReference type="KEGG" id="nso:NIASO_09045"/>
<reference evidence="1 2" key="1">
    <citation type="submission" date="2013-12" db="EMBL/GenBank/DDBJ databases">
        <authorList>
            <consortium name="DOE Joint Genome Institute"/>
            <person name="Eisen J."/>
            <person name="Huntemann M."/>
            <person name="Han J."/>
            <person name="Chen A."/>
            <person name="Kyrpides N."/>
            <person name="Mavromatis K."/>
            <person name="Markowitz V."/>
            <person name="Palaniappan K."/>
            <person name="Ivanova N."/>
            <person name="Schaumberg A."/>
            <person name="Pati A."/>
            <person name="Liolios K."/>
            <person name="Nordberg H.P."/>
            <person name="Cantor M.N."/>
            <person name="Hua S.X."/>
            <person name="Woyke T."/>
        </authorList>
    </citation>
    <scope>NUCLEOTIDE SEQUENCE [LARGE SCALE GENOMIC DNA]</scope>
    <source>
        <strain evidence="2">DSM 19437</strain>
    </source>
</reference>
<evidence type="ECO:0000313" key="1">
    <source>
        <dbReference type="EMBL" id="AHF17510.1"/>
    </source>
</evidence>
<accession>W0F388</accession>
<proteinExistence type="predicted"/>
<dbReference type="AlphaFoldDB" id="W0F388"/>